<accession>A0A814GEL2</accession>
<keyword evidence="5" id="KW-0963">Cytoplasm</keyword>
<dbReference type="OrthoDB" id="276151at2759"/>
<evidence type="ECO:0000256" key="8">
    <source>
        <dbReference type="ARBA" id="ARBA00022691"/>
    </source>
</evidence>
<dbReference type="CDD" id="cd02440">
    <property type="entry name" value="AdoMet_MTases"/>
    <property type="match status" value="1"/>
</dbReference>
<dbReference type="GO" id="GO:0032259">
    <property type="term" value="P:methylation"/>
    <property type="evidence" value="ECO:0007669"/>
    <property type="project" value="UniProtKB-KW"/>
</dbReference>
<proteinExistence type="inferred from homology"/>
<evidence type="ECO:0000256" key="6">
    <source>
        <dbReference type="ARBA" id="ARBA00022603"/>
    </source>
</evidence>
<dbReference type="InterPro" id="IPR025835">
    <property type="entry name" value="Thiopurine_S-MeTrfase"/>
</dbReference>
<keyword evidence="7" id="KW-0808">Transferase</keyword>
<dbReference type="FunFam" id="3.40.50.150:FF:000101">
    <property type="entry name" value="Thiopurine S-methyltransferase"/>
    <property type="match status" value="1"/>
</dbReference>
<dbReference type="Gene3D" id="3.40.50.150">
    <property type="entry name" value="Vaccinia Virus protein VP39"/>
    <property type="match status" value="1"/>
</dbReference>
<protein>
    <recommendedName>
        <fullName evidence="4">thiopurine S-methyltransferase</fullName>
        <ecNumber evidence="4">2.1.1.67</ecNumber>
    </recommendedName>
</protein>
<evidence type="ECO:0000256" key="4">
    <source>
        <dbReference type="ARBA" id="ARBA00011905"/>
    </source>
</evidence>
<sequence>MSVQEENLVYSDAFYWKERWKNNSIEFHCKTNHKMLVKHLDKLTLNRQNLRFFFPLCGKSLDMAWLASLGHQVVGVEFVKSAIEEFFDENKMQFKLIELDKFKLYSSLDEKLKIYHGDFFDFSNSYEESFDCVWDRGGLVALPADQRQKYAEVIHRLLKKEFRYFLDAFEYDTSLYPGPPHLATLEELEKNFGCKCKIKLIDTNPSYRLFSESLKDKPPVELLYLLTNH</sequence>
<dbReference type="EC" id="2.1.1.67" evidence="4"/>
<gene>
    <name evidence="9" type="ORF">OXX778_LOCUS16125</name>
</gene>
<evidence type="ECO:0000313" key="10">
    <source>
        <dbReference type="Proteomes" id="UP000663879"/>
    </source>
</evidence>
<dbReference type="GO" id="GO:0008119">
    <property type="term" value="F:thiopurine S-methyltransferase activity"/>
    <property type="evidence" value="ECO:0007669"/>
    <property type="project" value="UniProtKB-EC"/>
</dbReference>
<comment type="similarity">
    <text evidence="3">Belongs to the class I-like SAM-binding methyltransferase superfamily. TPMT family.</text>
</comment>
<dbReference type="PIRSF" id="PIRSF023956">
    <property type="entry name" value="Thiopurine_S-methyltransferase"/>
    <property type="match status" value="1"/>
</dbReference>
<keyword evidence="10" id="KW-1185">Reference proteome</keyword>
<dbReference type="SUPFAM" id="SSF53335">
    <property type="entry name" value="S-adenosyl-L-methionine-dependent methyltransferases"/>
    <property type="match status" value="1"/>
</dbReference>
<evidence type="ECO:0000256" key="2">
    <source>
        <dbReference type="ARBA" id="ARBA00004496"/>
    </source>
</evidence>
<dbReference type="InterPro" id="IPR029063">
    <property type="entry name" value="SAM-dependent_MTases_sf"/>
</dbReference>
<dbReference type="Proteomes" id="UP000663879">
    <property type="component" value="Unassembled WGS sequence"/>
</dbReference>
<organism evidence="9 10">
    <name type="scientific">Brachionus calyciflorus</name>
    <dbReference type="NCBI Taxonomy" id="104777"/>
    <lineage>
        <taxon>Eukaryota</taxon>
        <taxon>Metazoa</taxon>
        <taxon>Spiralia</taxon>
        <taxon>Gnathifera</taxon>
        <taxon>Rotifera</taxon>
        <taxon>Eurotatoria</taxon>
        <taxon>Monogononta</taxon>
        <taxon>Pseudotrocha</taxon>
        <taxon>Ploima</taxon>
        <taxon>Brachionidae</taxon>
        <taxon>Brachionus</taxon>
    </lineage>
</organism>
<reference evidence="9" key="1">
    <citation type="submission" date="2021-02" db="EMBL/GenBank/DDBJ databases">
        <authorList>
            <person name="Nowell W R."/>
        </authorList>
    </citation>
    <scope>NUCLEOTIDE SEQUENCE</scope>
    <source>
        <strain evidence="9">Ploen Becks lab</strain>
    </source>
</reference>
<dbReference type="EMBL" id="CAJNOC010003728">
    <property type="protein sequence ID" value="CAF0995300.1"/>
    <property type="molecule type" value="Genomic_DNA"/>
</dbReference>
<comment type="caution">
    <text evidence="9">The sequence shown here is derived from an EMBL/GenBank/DDBJ whole genome shotgun (WGS) entry which is preliminary data.</text>
</comment>
<evidence type="ECO:0000256" key="7">
    <source>
        <dbReference type="ARBA" id="ARBA00022679"/>
    </source>
</evidence>
<dbReference type="AlphaFoldDB" id="A0A814GEL2"/>
<name>A0A814GEL2_9BILA</name>
<comment type="subcellular location">
    <subcellularLocation>
        <location evidence="2">Cytoplasm</location>
    </subcellularLocation>
</comment>
<dbReference type="GO" id="GO:0005737">
    <property type="term" value="C:cytoplasm"/>
    <property type="evidence" value="ECO:0007669"/>
    <property type="project" value="UniProtKB-SubCell"/>
</dbReference>
<keyword evidence="8" id="KW-0949">S-adenosyl-L-methionine</keyword>
<evidence type="ECO:0000313" key="9">
    <source>
        <dbReference type="EMBL" id="CAF0995300.1"/>
    </source>
</evidence>
<evidence type="ECO:0000256" key="3">
    <source>
        <dbReference type="ARBA" id="ARBA00008145"/>
    </source>
</evidence>
<evidence type="ECO:0000256" key="1">
    <source>
        <dbReference type="ARBA" id="ARBA00000903"/>
    </source>
</evidence>
<dbReference type="InterPro" id="IPR008854">
    <property type="entry name" value="TPMT"/>
</dbReference>
<dbReference type="PANTHER" id="PTHR10259">
    <property type="entry name" value="THIOPURINE S-METHYLTRANSFERASE"/>
    <property type="match status" value="1"/>
</dbReference>
<keyword evidence="6" id="KW-0489">Methyltransferase</keyword>
<dbReference type="PROSITE" id="PS51585">
    <property type="entry name" value="SAM_MT_TPMT"/>
    <property type="match status" value="1"/>
</dbReference>
<comment type="catalytic activity">
    <reaction evidence="1">
        <text>S-adenosyl-L-methionine + a thiopurine = S-adenosyl-L-homocysteine + a thiopurine S-methylether.</text>
        <dbReference type="EC" id="2.1.1.67"/>
    </reaction>
</comment>
<evidence type="ECO:0000256" key="5">
    <source>
        <dbReference type="ARBA" id="ARBA00022490"/>
    </source>
</evidence>
<dbReference type="Pfam" id="PF05724">
    <property type="entry name" value="TPMT"/>
    <property type="match status" value="1"/>
</dbReference>
<dbReference type="PANTHER" id="PTHR10259:SF11">
    <property type="entry name" value="THIOPURINE S-METHYLTRANSFERASE"/>
    <property type="match status" value="1"/>
</dbReference>